<dbReference type="EMBL" id="CP038267">
    <property type="protein sequence ID" value="QBR92242.1"/>
    <property type="molecule type" value="Genomic_DNA"/>
</dbReference>
<proteinExistence type="predicted"/>
<dbReference type="Gene3D" id="3.30.530.20">
    <property type="match status" value="1"/>
</dbReference>
<accession>A0A4V1BDT5</accession>
<protein>
    <submittedName>
        <fullName evidence="1">Polyketide cyclase</fullName>
    </submittedName>
</protein>
<dbReference type="Pfam" id="PF10604">
    <property type="entry name" value="Polyketide_cyc2"/>
    <property type="match status" value="1"/>
</dbReference>
<name>A0A4V1BDT5_9ACTN</name>
<sequence length="142" mass="15363">MMIQRTVETQAAPAAVFDYLSDFTRTTEWDPGTVSTVRVEGDGGVGTVYDNVSEFNGRKTELRYTVVDHVPHALVRLRGENKTVTAIDTMEIAAVGDGSSVTYTADFTFKGVAKLVTPFLGGAFKKLGDEAEQGLREALAKL</sequence>
<keyword evidence="2" id="KW-1185">Reference proteome</keyword>
<dbReference type="SUPFAM" id="SSF55961">
    <property type="entry name" value="Bet v1-like"/>
    <property type="match status" value="1"/>
</dbReference>
<dbReference type="OrthoDB" id="3371087at2"/>
<dbReference type="AlphaFoldDB" id="A0A4V1BDT5"/>
<organism evidence="1 2">
    <name type="scientific">Nocardioides euryhalodurans</name>
    <dbReference type="NCBI Taxonomy" id="2518370"/>
    <lineage>
        <taxon>Bacteria</taxon>
        <taxon>Bacillati</taxon>
        <taxon>Actinomycetota</taxon>
        <taxon>Actinomycetes</taxon>
        <taxon>Propionibacteriales</taxon>
        <taxon>Nocardioidaceae</taxon>
        <taxon>Nocardioides</taxon>
    </lineage>
</organism>
<dbReference type="RefSeq" id="WP_135076124.1">
    <property type="nucleotide sequence ID" value="NZ_CP038267.1"/>
</dbReference>
<gene>
    <name evidence="1" type="ORF">EXE57_08025</name>
</gene>
<dbReference type="InterPro" id="IPR019587">
    <property type="entry name" value="Polyketide_cyclase/dehydratase"/>
</dbReference>
<dbReference type="KEGG" id="noy:EXE57_08025"/>
<dbReference type="InterPro" id="IPR023393">
    <property type="entry name" value="START-like_dom_sf"/>
</dbReference>
<reference evidence="1 2" key="1">
    <citation type="submission" date="2019-03" db="EMBL/GenBank/DDBJ databases">
        <title>Three New Species of Nocardioides, Nocardioides euryhalodurans sp. nov., Nocardioides seonyuensis sp. nov. and Nocardioides eburneoflavus sp. nov., Iolated from Soil.</title>
        <authorList>
            <person name="Roh S.G."/>
            <person name="Lee C."/>
            <person name="Kim M.-K."/>
            <person name="Kim S.B."/>
        </authorList>
    </citation>
    <scope>NUCLEOTIDE SEQUENCE [LARGE SCALE GENOMIC DNA]</scope>
    <source>
        <strain evidence="1 2">MMS17-SY117</strain>
    </source>
</reference>
<evidence type="ECO:0000313" key="1">
    <source>
        <dbReference type="EMBL" id="QBR92242.1"/>
    </source>
</evidence>
<dbReference type="Proteomes" id="UP000294894">
    <property type="component" value="Chromosome"/>
</dbReference>
<evidence type="ECO:0000313" key="2">
    <source>
        <dbReference type="Proteomes" id="UP000294894"/>
    </source>
</evidence>